<name>A0A9D5CZN2_9LILI</name>
<evidence type="ECO:0000313" key="2">
    <source>
        <dbReference type="Proteomes" id="UP001085076"/>
    </source>
</evidence>
<organism evidence="1 2">
    <name type="scientific">Dioscorea zingiberensis</name>
    <dbReference type="NCBI Taxonomy" id="325984"/>
    <lineage>
        <taxon>Eukaryota</taxon>
        <taxon>Viridiplantae</taxon>
        <taxon>Streptophyta</taxon>
        <taxon>Embryophyta</taxon>
        <taxon>Tracheophyta</taxon>
        <taxon>Spermatophyta</taxon>
        <taxon>Magnoliopsida</taxon>
        <taxon>Liliopsida</taxon>
        <taxon>Dioscoreales</taxon>
        <taxon>Dioscoreaceae</taxon>
        <taxon>Dioscorea</taxon>
    </lineage>
</organism>
<reference evidence="1" key="1">
    <citation type="submission" date="2021-03" db="EMBL/GenBank/DDBJ databases">
        <authorList>
            <person name="Li Z."/>
            <person name="Yang C."/>
        </authorList>
    </citation>
    <scope>NUCLEOTIDE SEQUENCE</scope>
    <source>
        <strain evidence="1">Dzin_1.0</strain>
        <tissue evidence="1">Leaf</tissue>
    </source>
</reference>
<protein>
    <submittedName>
        <fullName evidence="1">Uncharacterized protein</fullName>
    </submittedName>
</protein>
<comment type="caution">
    <text evidence="1">The sequence shown here is derived from an EMBL/GenBank/DDBJ whole genome shotgun (WGS) entry which is preliminary data.</text>
</comment>
<gene>
    <name evidence="1" type="ORF">J5N97_010134</name>
</gene>
<dbReference type="Proteomes" id="UP001085076">
    <property type="component" value="Miscellaneous, Linkage group lg02"/>
</dbReference>
<dbReference type="EMBL" id="JAGGNH010000002">
    <property type="protein sequence ID" value="KAJ0981879.1"/>
    <property type="molecule type" value="Genomic_DNA"/>
</dbReference>
<keyword evidence="2" id="KW-1185">Reference proteome</keyword>
<sequence length="167" mass="19289">MDFKLVSSEMEIMKGATKLKQMFKFVFHVALISAEGLHWDVALFGLCSLESSDHWGMFGIFAGLCESNENSLNIELEWMHFETVDDCSLKSGKEFYGLNCLSSFFKRQQLSTMVRGKRSQILDQIDDNTIRHNASKKLKVFAKTSLLIWEEMFKIRDIKFLKIKALT</sequence>
<accession>A0A9D5CZN2</accession>
<reference evidence="1" key="2">
    <citation type="journal article" date="2022" name="Hortic Res">
        <title>The genome of Dioscorea zingiberensis sheds light on the biosynthesis, origin and evolution of the medicinally important diosgenin saponins.</title>
        <authorList>
            <person name="Li Y."/>
            <person name="Tan C."/>
            <person name="Li Z."/>
            <person name="Guo J."/>
            <person name="Li S."/>
            <person name="Chen X."/>
            <person name="Wang C."/>
            <person name="Dai X."/>
            <person name="Yang H."/>
            <person name="Song W."/>
            <person name="Hou L."/>
            <person name="Xu J."/>
            <person name="Tong Z."/>
            <person name="Xu A."/>
            <person name="Yuan X."/>
            <person name="Wang W."/>
            <person name="Yang Q."/>
            <person name="Chen L."/>
            <person name="Sun Z."/>
            <person name="Wang K."/>
            <person name="Pan B."/>
            <person name="Chen J."/>
            <person name="Bao Y."/>
            <person name="Liu F."/>
            <person name="Qi X."/>
            <person name="Gang D.R."/>
            <person name="Wen J."/>
            <person name="Li J."/>
        </authorList>
    </citation>
    <scope>NUCLEOTIDE SEQUENCE</scope>
    <source>
        <strain evidence="1">Dzin_1.0</strain>
    </source>
</reference>
<dbReference type="AlphaFoldDB" id="A0A9D5CZN2"/>
<proteinExistence type="predicted"/>
<evidence type="ECO:0000313" key="1">
    <source>
        <dbReference type="EMBL" id="KAJ0981879.1"/>
    </source>
</evidence>